<protein>
    <submittedName>
        <fullName evidence="2">HlyD family efflux transporter periplasmic adaptor subunit</fullName>
    </submittedName>
</protein>
<keyword evidence="3" id="KW-1185">Reference proteome</keyword>
<dbReference type="RefSeq" id="WP_116978411.1">
    <property type="nucleotide sequence ID" value="NZ_QPMM01000014.1"/>
</dbReference>
<dbReference type="GO" id="GO:0015562">
    <property type="term" value="F:efflux transmembrane transporter activity"/>
    <property type="evidence" value="ECO:0007669"/>
    <property type="project" value="TreeGrafter"/>
</dbReference>
<dbReference type="GO" id="GO:1990281">
    <property type="term" value="C:efflux pump complex"/>
    <property type="evidence" value="ECO:0007669"/>
    <property type="project" value="TreeGrafter"/>
</dbReference>
<evidence type="ECO:0000313" key="3">
    <source>
        <dbReference type="Proteomes" id="UP000260644"/>
    </source>
</evidence>
<reference evidence="2 3" key="1">
    <citation type="submission" date="2018-07" db="EMBL/GenBank/DDBJ databases">
        <title>Chitinophaga K2CV101002-2 sp. nov., isolated from a monsoon evergreen broad-leaved forest soil.</title>
        <authorList>
            <person name="Lv Y."/>
        </authorList>
    </citation>
    <scope>NUCLEOTIDE SEQUENCE [LARGE SCALE GENOMIC DNA]</scope>
    <source>
        <strain evidence="2 3">GDMCC 1.1288</strain>
    </source>
</reference>
<feature type="domain" description="Multidrug resistance protein MdtA-like barrel-sandwich hybrid" evidence="1">
    <location>
        <begin position="36"/>
        <end position="217"/>
    </location>
</feature>
<gene>
    <name evidence="2" type="ORF">DVR12_24320</name>
</gene>
<dbReference type="OrthoDB" id="9778236at2"/>
<evidence type="ECO:0000313" key="2">
    <source>
        <dbReference type="EMBL" id="RFS19358.1"/>
    </source>
</evidence>
<proteinExistence type="predicted"/>
<organism evidence="2 3">
    <name type="scientific">Chitinophaga silvatica</name>
    <dbReference type="NCBI Taxonomy" id="2282649"/>
    <lineage>
        <taxon>Bacteria</taxon>
        <taxon>Pseudomonadati</taxon>
        <taxon>Bacteroidota</taxon>
        <taxon>Chitinophagia</taxon>
        <taxon>Chitinophagales</taxon>
        <taxon>Chitinophagaceae</taxon>
        <taxon>Chitinophaga</taxon>
    </lineage>
</organism>
<accession>A0A3E1Y3V5</accession>
<dbReference type="SUPFAM" id="SSF111369">
    <property type="entry name" value="HlyD-like secretion proteins"/>
    <property type="match status" value="1"/>
</dbReference>
<dbReference type="InterPro" id="IPR058625">
    <property type="entry name" value="MdtA-like_BSH"/>
</dbReference>
<dbReference type="Gene3D" id="2.40.30.170">
    <property type="match status" value="1"/>
</dbReference>
<dbReference type="EMBL" id="QPMM01000014">
    <property type="protein sequence ID" value="RFS19358.1"/>
    <property type="molecule type" value="Genomic_DNA"/>
</dbReference>
<comment type="caution">
    <text evidence="2">The sequence shown here is derived from an EMBL/GenBank/DDBJ whole genome shotgun (WGS) entry which is preliminary data.</text>
</comment>
<dbReference type="PROSITE" id="PS51257">
    <property type="entry name" value="PROKAR_LIPOPROTEIN"/>
    <property type="match status" value="1"/>
</dbReference>
<dbReference type="Pfam" id="PF25917">
    <property type="entry name" value="BSH_RND"/>
    <property type="match status" value="1"/>
</dbReference>
<sequence length="316" mass="35192">MKHNIITGIIFGTLTLACGQGKITYDASGNFEADEVIVSAEQSGQILAFSIQEGQQLNAGQLVGQIDVTISTLQKEQVEASIRALSQKTQDPVPQTELVQKQLLVQEAQLQQQYRERTRTENLVKSDAATQKQLDDINAGITQLERQINVTRQQLRLNNSNTATQNRSILSEKGPLEKNMAQFEEQVRKGQITNPITGTVLSKYAYKGEMATIGKPLYKIANVDTLYLKAYVTGTTLPKIKLGQAVTVRIDQGKKDYKTYPGTITWISDKSEFTPKTIQTKNERANLVYAIKVMVKNDGFLKIGMYGEMLIDNKQS</sequence>
<evidence type="ECO:0000259" key="1">
    <source>
        <dbReference type="Pfam" id="PF25917"/>
    </source>
</evidence>
<dbReference type="Gene3D" id="2.40.50.100">
    <property type="match status" value="1"/>
</dbReference>
<dbReference type="AlphaFoldDB" id="A0A3E1Y3V5"/>
<dbReference type="Proteomes" id="UP000260644">
    <property type="component" value="Unassembled WGS sequence"/>
</dbReference>
<dbReference type="PANTHER" id="PTHR30469">
    <property type="entry name" value="MULTIDRUG RESISTANCE PROTEIN MDTA"/>
    <property type="match status" value="1"/>
</dbReference>
<name>A0A3E1Y3V5_9BACT</name>